<dbReference type="NCBIfam" id="TIGR00045">
    <property type="entry name" value="glycerate kinase"/>
    <property type="match status" value="1"/>
</dbReference>
<evidence type="ECO:0000313" key="6">
    <source>
        <dbReference type="EMBL" id="AEI38305.1"/>
    </source>
</evidence>
<dbReference type="GO" id="GO:0008887">
    <property type="term" value="F:glycerate kinase activity"/>
    <property type="evidence" value="ECO:0007669"/>
    <property type="project" value="UniProtKB-UniRule"/>
</dbReference>
<sequence length="384" mass="40171">MKFVLAPDSFKGSLTAKQAATAMQKGIQKIFPEADFIQLPMADGGEGTVEALVDATHGQFIETTVANPFMQETKARYGLLGDRKTAVIEMAAASGLQFVNDQTKNPLLTTTYGTGQLIKSALDHKAKKIIIGMGGSATNDGGAGMAQALGVRLLNNQGQSIEKGGGGLAELSTLDITEIDPRLLETEIVIASDVTNPLVGDKGASAVFGPQKGATSTMIAQLDKNLRHYAALIKEKTGKDIADYPGAGAAGGLSAGLLAFTSATLEAGVKIVVQMTGLIPKTQDADFVFTGEGHVDFQTQYGKTPMGVAQAAKKSNPKTTVILLAGAVGEKIEELYSLGIDVILATTPGVLTLTEAMKHAEENLARTAENVARLIKTQQHFHCS</sequence>
<dbReference type="AlphaFoldDB" id="F8EV87"/>
<evidence type="ECO:0000313" key="7">
    <source>
        <dbReference type="Proteomes" id="UP000000491"/>
    </source>
</evidence>
<feature type="coiled-coil region" evidence="5">
    <location>
        <begin position="350"/>
        <end position="377"/>
    </location>
</feature>
<evidence type="ECO:0000256" key="3">
    <source>
        <dbReference type="ARBA" id="ARBA00022777"/>
    </source>
</evidence>
<proteinExistence type="inferred from homology"/>
<comment type="similarity">
    <text evidence="1 4">Belongs to the glycerate kinase type-1 family.</text>
</comment>
<dbReference type="InterPro" id="IPR004381">
    <property type="entry name" value="Glycerate_kinase"/>
</dbReference>
<reference evidence="6 7" key="1">
    <citation type="journal article" date="2011" name="J. Bacteriol.">
        <title>Genome sequence of the ethanol-producing Zymomonas mobilis subsp. pomaceae lectotype strain ATCC 29192.</title>
        <authorList>
            <person name="Kouvelis V.N."/>
            <person name="Davenport K.W."/>
            <person name="Brettin T.S."/>
            <person name="Bruce D."/>
            <person name="Detter C."/>
            <person name="Han C.S."/>
            <person name="Nolan M."/>
            <person name="Tapia R."/>
            <person name="Damoulaki A."/>
            <person name="Kyrpides N.C."/>
            <person name="Typas M.A."/>
            <person name="Pappas K.M."/>
        </authorList>
    </citation>
    <scope>NUCLEOTIDE SEQUENCE [LARGE SCALE GENOMIC DNA]</scope>
    <source>
        <strain evidence="7">ATCC 29192 / DSM 22645 / JCM 10191 / CCUG 17912 / NBRC 13757 / NCIMB 11200 / NRRL B-4491 / Barker I</strain>
    </source>
</reference>
<dbReference type="PIRSF" id="PIRSF006078">
    <property type="entry name" value="GlxK"/>
    <property type="match status" value="1"/>
</dbReference>
<keyword evidence="3 4" id="KW-0418">Kinase</keyword>
<dbReference type="InterPro" id="IPR018193">
    <property type="entry name" value="Glyc_kinase_flavodox-like_fold"/>
</dbReference>
<dbReference type="InterPro" id="IPR036129">
    <property type="entry name" value="Glycerate_kinase_sf"/>
</dbReference>
<evidence type="ECO:0000256" key="1">
    <source>
        <dbReference type="ARBA" id="ARBA00006284"/>
    </source>
</evidence>
<dbReference type="InterPro" id="IPR018197">
    <property type="entry name" value="Glycerate_kinase_RE-like"/>
</dbReference>
<dbReference type="EMBL" id="CP002865">
    <property type="protein sequence ID" value="AEI38305.1"/>
    <property type="molecule type" value="Genomic_DNA"/>
</dbReference>
<dbReference type="Gene3D" id="3.90.1510.10">
    <property type="entry name" value="Glycerate kinase, domain 2"/>
    <property type="match status" value="1"/>
</dbReference>
<dbReference type="PANTHER" id="PTHR21599:SF0">
    <property type="entry name" value="GLYCERATE KINASE"/>
    <property type="match status" value="1"/>
</dbReference>
<gene>
    <name evidence="6" type="ordered locus">Zymop_1415</name>
</gene>
<accession>F8EV87</accession>
<name>F8EV87_ZYMMT</name>
<dbReference type="RefSeq" id="WP_013934693.1">
    <property type="nucleotide sequence ID" value="NC_015709.1"/>
</dbReference>
<dbReference type="GO" id="GO:0031388">
    <property type="term" value="P:organic acid phosphorylation"/>
    <property type="evidence" value="ECO:0007669"/>
    <property type="project" value="UniProtKB-UniRule"/>
</dbReference>
<dbReference type="PANTHER" id="PTHR21599">
    <property type="entry name" value="GLYCERATE KINASE"/>
    <property type="match status" value="1"/>
</dbReference>
<keyword evidence="5" id="KW-0175">Coiled coil</keyword>
<protein>
    <submittedName>
        <fullName evidence="6">Glycerate kinase</fullName>
        <ecNumber evidence="6">2.7.1.31</ecNumber>
    </submittedName>
</protein>
<dbReference type="PATRIC" id="fig|579138.3.peg.1502"/>
<dbReference type="Pfam" id="PF02595">
    <property type="entry name" value="Gly_kinase"/>
    <property type="match status" value="1"/>
</dbReference>
<dbReference type="Proteomes" id="UP000000491">
    <property type="component" value="Chromosome"/>
</dbReference>
<dbReference type="HOGENOM" id="CLU_028255_0_0_5"/>
<dbReference type="KEGG" id="zmp:Zymop_1415"/>
<dbReference type="STRING" id="579138.Zymop_1415"/>
<evidence type="ECO:0000256" key="2">
    <source>
        <dbReference type="ARBA" id="ARBA00022679"/>
    </source>
</evidence>
<dbReference type="eggNOG" id="COG1929">
    <property type="taxonomic scope" value="Bacteria"/>
</dbReference>
<dbReference type="EC" id="2.7.1.31" evidence="6"/>
<evidence type="ECO:0000256" key="4">
    <source>
        <dbReference type="PIRNR" id="PIRNR006078"/>
    </source>
</evidence>
<keyword evidence="2 4" id="KW-0808">Transferase</keyword>
<organism evidence="6 7">
    <name type="scientific">Zymomonas mobilis subsp. pomaceae (strain ATCC 29192 / DSM 22645 / JCM 10191 / CCUG 17912 / NBRC 13757 / NCIMB 11200 / NRRL B-4491 / Barker I)</name>
    <dbReference type="NCBI Taxonomy" id="579138"/>
    <lineage>
        <taxon>Bacteria</taxon>
        <taxon>Pseudomonadati</taxon>
        <taxon>Pseudomonadota</taxon>
        <taxon>Alphaproteobacteria</taxon>
        <taxon>Sphingomonadales</taxon>
        <taxon>Zymomonadaceae</taxon>
        <taxon>Zymomonas</taxon>
    </lineage>
</organism>
<evidence type="ECO:0000256" key="5">
    <source>
        <dbReference type="SAM" id="Coils"/>
    </source>
</evidence>
<dbReference type="Gene3D" id="3.40.50.10350">
    <property type="entry name" value="Glycerate kinase, domain 1"/>
    <property type="match status" value="1"/>
</dbReference>
<dbReference type="SUPFAM" id="SSF110738">
    <property type="entry name" value="Glycerate kinase I"/>
    <property type="match status" value="1"/>
</dbReference>